<gene>
    <name evidence="5" type="ORF">NOR_00207</name>
</gene>
<dbReference type="GO" id="GO:0005778">
    <property type="term" value="C:peroxisomal membrane"/>
    <property type="evidence" value="ECO:0007669"/>
    <property type="project" value="UniProtKB-SubCell"/>
</dbReference>
<evidence type="ECO:0008006" key="7">
    <source>
        <dbReference type="Google" id="ProtNLM"/>
    </source>
</evidence>
<dbReference type="OMA" id="MFFTTFT"/>
<dbReference type="Pfam" id="PF05648">
    <property type="entry name" value="PEX11"/>
    <property type="match status" value="1"/>
</dbReference>
<dbReference type="AlphaFoldDB" id="A0A167KEA3"/>
<protein>
    <recommendedName>
        <fullName evidence="7">AoPex11B-like protein</fullName>
    </recommendedName>
</protein>
<name>A0A167KEA3_METRR</name>
<comment type="subcellular location">
    <subcellularLocation>
        <location evidence="3">Peroxisome membrane</location>
    </subcellularLocation>
</comment>
<feature type="compositionally biased region" description="Basic and acidic residues" evidence="4">
    <location>
        <begin position="181"/>
        <end position="207"/>
    </location>
</feature>
<sequence length="275" mass="30131">MAGSYEQFVAFGTDIVGLERIMRFIQSVFSILTSYPALIPMLLSHQPSAVHVTSALAMRQLSDHLNMTRRALRLFWCLGSFQSSWNAYVAPEKSMEIWLAILADSFLGLFGLMESVTIPDLLQVKGLSVFGLQEAVRIDGQSKGVWLAALVCSALCSGVRILKTYAHRAVPETASGFAAGGEEKQPGKDDGEKTKAAAERRRRERDAVATETRRKIGGLARKLMADLLDMVIPAWATGLADIDLGTVWIAMLFSTILTGHAVWERCGQAIDSRRA</sequence>
<evidence type="ECO:0000256" key="4">
    <source>
        <dbReference type="SAM" id="MobiDB-lite"/>
    </source>
</evidence>
<dbReference type="GO" id="GO:0016559">
    <property type="term" value="P:peroxisome fission"/>
    <property type="evidence" value="ECO:0007669"/>
    <property type="project" value="InterPro"/>
</dbReference>
<evidence type="ECO:0000313" key="5">
    <source>
        <dbReference type="EMBL" id="OAA51614.1"/>
    </source>
</evidence>
<organism evidence="5 6">
    <name type="scientific">Metarhizium rileyi (strain RCEF 4871)</name>
    <name type="common">Nomuraea rileyi</name>
    <dbReference type="NCBI Taxonomy" id="1649241"/>
    <lineage>
        <taxon>Eukaryota</taxon>
        <taxon>Fungi</taxon>
        <taxon>Dikarya</taxon>
        <taxon>Ascomycota</taxon>
        <taxon>Pezizomycotina</taxon>
        <taxon>Sordariomycetes</taxon>
        <taxon>Hypocreomycetidae</taxon>
        <taxon>Hypocreales</taxon>
        <taxon>Clavicipitaceae</taxon>
        <taxon>Metarhizium</taxon>
    </lineage>
</organism>
<comment type="caution">
    <text evidence="5">The sequence shown here is derived from an EMBL/GenBank/DDBJ whole genome shotgun (WGS) entry which is preliminary data.</text>
</comment>
<evidence type="ECO:0000256" key="3">
    <source>
        <dbReference type="ARBA" id="ARBA00046271"/>
    </source>
</evidence>
<keyword evidence="6" id="KW-1185">Reference proteome</keyword>
<evidence type="ECO:0000256" key="2">
    <source>
        <dbReference type="ARBA" id="ARBA00023140"/>
    </source>
</evidence>
<keyword evidence="1" id="KW-0472">Membrane</keyword>
<evidence type="ECO:0000313" key="6">
    <source>
        <dbReference type="Proteomes" id="UP000243498"/>
    </source>
</evidence>
<dbReference type="Proteomes" id="UP000243498">
    <property type="component" value="Unassembled WGS sequence"/>
</dbReference>
<dbReference type="OrthoDB" id="3636394at2759"/>
<reference evidence="5 6" key="1">
    <citation type="journal article" date="2016" name="Genome Biol. Evol.">
        <title>Divergent and convergent evolution of fungal pathogenicity.</title>
        <authorList>
            <person name="Shang Y."/>
            <person name="Xiao G."/>
            <person name="Zheng P."/>
            <person name="Cen K."/>
            <person name="Zhan S."/>
            <person name="Wang C."/>
        </authorList>
    </citation>
    <scope>NUCLEOTIDE SEQUENCE [LARGE SCALE GENOMIC DNA]</scope>
    <source>
        <strain evidence="5 6">RCEF 4871</strain>
    </source>
</reference>
<keyword evidence="2" id="KW-0576">Peroxisome</keyword>
<dbReference type="InterPro" id="IPR008733">
    <property type="entry name" value="PEX11"/>
</dbReference>
<feature type="region of interest" description="Disordered" evidence="4">
    <location>
        <begin position="177"/>
        <end position="207"/>
    </location>
</feature>
<evidence type="ECO:0000256" key="1">
    <source>
        <dbReference type="ARBA" id="ARBA00023136"/>
    </source>
</evidence>
<dbReference type="EMBL" id="AZHC01000001">
    <property type="protein sequence ID" value="OAA51614.1"/>
    <property type="molecule type" value="Genomic_DNA"/>
</dbReference>
<proteinExistence type="predicted"/>
<accession>A0A167KEA3</accession>